<comment type="caution">
    <text evidence="1">The sequence shown here is derived from an EMBL/GenBank/DDBJ whole genome shotgun (WGS) entry which is preliminary data.</text>
</comment>
<accession>A0ABN2GMG5</accession>
<keyword evidence="2" id="KW-1185">Reference proteome</keyword>
<name>A0ABN2GMG5_9ACTN</name>
<gene>
    <name evidence="1" type="ORF">GCM10009765_23650</name>
</gene>
<sequence>MSHFTVLVAVTADSPEEAETAVSEALRPFDASLEVEELTDEDGETYWRNPQAHWDWWTIGGSWRGTFQARIDAKTDDIMVPEPRSANEDAYLRPFAVDGGRAGMLRLQAQRDRASNAALEDWDRYAKVIDGTPQHEPWSTFAGLVKDGGGTNQYTWDDARRDYHNQPRIKGLRESQEYRRWLLDAPEDEIEGRSRDEYAARKREQAIPGWALLTLEGEWWEMGKIGWFATSDRTDDSEAVYLTKANAYIDALDPDTWLVLVDCHI</sequence>
<reference evidence="1 2" key="1">
    <citation type="journal article" date="2019" name="Int. J. Syst. Evol. Microbiol.">
        <title>The Global Catalogue of Microorganisms (GCM) 10K type strain sequencing project: providing services to taxonomists for standard genome sequencing and annotation.</title>
        <authorList>
            <consortium name="The Broad Institute Genomics Platform"/>
            <consortium name="The Broad Institute Genome Sequencing Center for Infectious Disease"/>
            <person name="Wu L."/>
            <person name="Ma J."/>
        </authorList>
    </citation>
    <scope>NUCLEOTIDE SEQUENCE [LARGE SCALE GENOMIC DNA]</scope>
    <source>
        <strain evidence="1 2">JCM 14718</strain>
    </source>
</reference>
<evidence type="ECO:0000313" key="2">
    <source>
        <dbReference type="Proteomes" id="UP001500618"/>
    </source>
</evidence>
<dbReference type="EMBL" id="BAAANY010000008">
    <property type="protein sequence ID" value="GAA1673571.1"/>
    <property type="molecule type" value="Genomic_DNA"/>
</dbReference>
<protein>
    <submittedName>
        <fullName evidence="1">Uncharacterized protein</fullName>
    </submittedName>
</protein>
<organism evidence="1 2">
    <name type="scientific">Fodinicola feengrottensis</name>
    <dbReference type="NCBI Taxonomy" id="435914"/>
    <lineage>
        <taxon>Bacteria</taxon>
        <taxon>Bacillati</taxon>
        <taxon>Actinomycetota</taxon>
        <taxon>Actinomycetes</taxon>
        <taxon>Mycobacteriales</taxon>
        <taxon>Fodinicola</taxon>
    </lineage>
</organism>
<dbReference type="Proteomes" id="UP001500618">
    <property type="component" value="Unassembled WGS sequence"/>
</dbReference>
<proteinExistence type="predicted"/>
<evidence type="ECO:0000313" key="1">
    <source>
        <dbReference type="EMBL" id="GAA1673571.1"/>
    </source>
</evidence>